<keyword evidence="2" id="KW-1185">Reference proteome</keyword>
<protein>
    <recommendedName>
        <fullName evidence="3">Big-1 domain-containing protein</fullName>
    </recommendedName>
</protein>
<dbReference type="Gene3D" id="2.60.40.10">
    <property type="entry name" value="Immunoglobulins"/>
    <property type="match status" value="2"/>
</dbReference>
<accession>A0A147HBJ7</accession>
<dbReference type="EMBL" id="LDSL01000018">
    <property type="protein sequence ID" value="KTT27340.1"/>
    <property type="molecule type" value="Genomic_DNA"/>
</dbReference>
<dbReference type="SUPFAM" id="SSF49373">
    <property type="entry name" value="Invasin/intimin cell-adhesion fragments"/>
    <property type="match status" value="1"/>
</dbReference>
<evidence type="ECO:0008006" key="3">
    <source>
        <dbReference type="Google" id="ProtNLM"/>
    </source>
</evidence>
<dbReference type="AlphaFoldDB" id="A0A147HBJ7"/>
<dbReference type="PATRIC" id="fig|433924.3.peg.1795"/>
<dbReference type="InterPro" id="IPR008964">
    <property type="entry name" value="Invasin/intimin_cell_adhesion"/>
</dbReference>
<comment type="caution">
    <text evidence="1">The sequence shown here is derived from an EMBL/GenBank/DDBJ whole genome shotgun (WGS) entry which is preliminary data.</text>
</comment>
<reference evidence="1 2" key="1">
    <citation type="journal article" date="2016" name="Front. Microbiol.">
        <title>Genomic Resource of Rice Seed Associated Bacteria.</title>
        <authorList>
            <person name="Midha S."/>
            <person name="Bansal K."/>
            <person name="Sharma S."/>
            <person name="Kumar N."/>
            <person name="Patil P.P."/>
            <person name="Chaudhry V."/>
            <person name="Patil P.B."/>
        </authorList>
    </citation>
    <scope>NUCLEOTIDE SEQUENCE [LARGE SCALE GENOMIC DNA]</scope>
    <source>
        <strain evidence="1 2">NS331</strain>
    </source>
</reference>
<dbReference type="InterPro" id="IPR013783">
    <property type="entry name" value="Ig-like_fold"/>
</dbReference>
<evidence type="ECO:0000313" key="1">
    <source>
        <dbReference type="EMBL" id="KTT27340.1"/>
    </source>
</evidence>
<proteinExistence type="predicted"/>
<organism evidence="1 2">
    <name type="scientific">Pseudacidovorax intermedius</name>
    <dbReference type="NCBI Taxonomy" id="433924"/>
    <lineage>
        <taxon>Bacteria</taxon>
        <taxon>Pseudomonadati</taxon>
        <taxon>Pseudomonadota</taxon>
        <taxon>Betaproteobacteria</taxon>
        <taxon>Burkholderiales</taxon>
        <taxon>Comamonadaceae</taxon>
        <taxon>Pseudacidovorax</taxon>
    </lineage>
</organism>
<gene>
    <name evidence="1" type="ORF">NS331_02605</name>
</gene>
<evidence type="ECO:0000313" key="2">
    <source>
        <dbReference type="Proteomes" id="UP000072741"/>
    </source>
</evidence>
<name>A0A147HBJ7_9BURK</name>
<sequence>MRGAVVRFTETGGSLLNLPAAAGTALTDDGGRASAELRAALPTGLGATVITATTSVGGTSVSAQKAVTITAAPAASGLSPQQAVTTIVLLDVNPPDRLIASKGVAVDGRSDTATLRFRLMDRNNTPVKGALLNFSVDSADVTLNVSGGTSGDDGVVTTSVSAGTKAAAAVVKAALDGSSLAVQADPLTVTADAARLARVDAAAAVLNLNARAGGSRSTVTVAMADANGNPLPDGVPVTFTADFLAVGGASRGNCVISGGRCSVDLVVQAPSPADERFIRVVASSRLGTGAVISKAAQFSYNDPMQLGLYAGPTTADGRSLSELTISAAQCNAAQAFVLYAGTPAAFPAPAGTTVAVRPPDANLATVLDSPSVIADMADVPRTRTRLDLRLTPTGRACQVGYVQVLEARFTTLAPDGFTYTVPINVRTVP</sequence>
<dbReference type="Proteomes" id="UP000072741">
    <property type="component" value="Unassembled WGS sequence"/>
</dbReference>